<dbReference type="CDD" id="cd07067">
    <property type="entry name" value="HP_PGM_like"/>
    <property type="match status" value="1"/>
</dbReference>
<dbReference type="Pfam" id="PF00300">
    <property type="entry name" value="His_Phos_1"/>
    <property type="match status" value="1"/>
</dbReference>
<proteinExistence type="predicted"/>
<evidence type="ECO:0000313" key="2">
    <source>
        <dbReference type="Proteomes" id="UP001330434"/>
    </source>
</evidence>
<dbReference type="PANTHER" id="PTHR47623:SF1">
    <property type="entry name" value="OS09G0287300 PROTEIN"/>
    <property type="match status" value="1"/>
</dbReference>
<dbReference type="InterPro" id="IPR029033">
    <property type="entry name" value="His_PPase_superfam"/>
</dbReference>
<reference evidence="1 2" key="1">
    <citation type="journal article" date="2024" name="Environ. Microbiol.">
        <title>Novel evolutionary insights on the interactions of the Holosporales (Alphaproteobacteria) with eukaryotic hosts from comparative genomics.</title>
        <authorList>
            <person name="Giovannini M."/>
            <person name="Petroni G."/>
            <person name="Castelli M."/>
        </authorList>
    </citation>
    <scope>NUCLEOTIDE SEQUENCE [LARGE SCALE GENOMIC DNA]</scope>
    <source>
        <strain evidence="1 2">US_Bl 15I1</strain>
    </source>
</reference>
<evidence type="ECO:0000313" key="1">
    <source>
        <dbReference type="EMBL" id="WVX66861.1"/>
    </source>
</evidence>
<keyword evidence="2" id="KW-1185">Reference proteome</keyword>
<organism evidence="1 2">
    <name type="scientific">Candidatus Bealeia paramacronuclearis</name>
    <dbReference type="NCBI Taxonomy" id="1921001"/>
    <lineage>
        <taxon>Bacteria</taxon>
        <taxon>Pseudomonadati</taxon>
        <taxon>Pseudomonadota</taxon>
        <taxon>Alphaproteobacteria</taxon>
        <taxon>Holosporales</taxon>
        <taxon>Holosporaceae</taxon>
        <taxon>Candidatus Bealeia</taxon>
    </lineage>
</organism>
<dbReference type="SMART" id="SM00855">
    <property type="entry name" value="PGAM"/>
    <property type="match status" value="1"/>
</dbReference>
<gene>
    <name evidence="1" type="ORF">Bealeia1_01050</name>
</gene>
<dbReference type="EMBL" id="CP133270">
    <property type="protein sequence ID" value="WVX66861.1"/>
    <property type="molecule type" value="Genomic_DNA"/>
</dbReference>
<sequence length="170" mass="19263">MGSKIIYLLRHAEASPKNTGISDYDRSLTPHGEDQAQNVANYLRDKILTFDFVMCSSALRTQETLEPLRPYLGTEDIDLNPHYYNIEEEKVLDFLRLASEDAKRILYIGHNPGIAFAALRFVPQGQPHPYIQQGFPTAGLAGFSFEISSWHDLNWGKGQLIEFYNPDGKS</sequence>
<dbReference type="Gene3D" id="3.40.50.1240">
    <property type="entry name" value="Phosphoglycerate mutase-like"/>
    <property type="match status" value="1"/>
</dbReference>
<dbReference type="InterPro" id="IPR013078">
    <property type="entry name" value="His_Pase_superF_clade-1"/>
</dbReference>
<accession>A0ABZ2C356</accession>
<dbReference type="PANTHER" id="PTHR47623">
    <property type="entry name" value="OS09G0287300 PROTEIN"/>
    <property type="match status" value="1"/>
</dbReference>
<dbReference type="SUPFAM" id="SSF53254">
    <property type="entry name" value="Phosphoglycerate mutase-like"/>
    <property type="match status" value="1"/>
</dbReference>
<protein>
    <submittedName>
        <fullName evidence="1">Histidine phosphatase family protein</fullName>
    </submittedName>
</protein>
<name>A0ABZ2C356_9PROT</name>
<dbReference type="RefSeq" id="WP_331255679.1">
    <property type="nucleotide sequence ID" value="NZ_CP133270.1"/>
</dbReference>
<dbReference type="Proteomes" id="UP001330434">
    <property type="component" value="Chromosome"/>
</dbReference>